<organism evidence="2 3">
    <name type="scientific">Helcococcus kunzii ATCC 51366</name>
    <dbReference type="NCBI Taxonomy" id="883114"/>
    <lineage>
        <taxon>Bacteria</taxon>
        <taxon>Bacillati</taxon>
        <taxon>Bacillota</taxon>
        <taxon>Tissierellia</taxon>
        <taxon>Tissierellales</taxon>
        <taxon>Peptoniphilaceae</taxon>
        <taxon>Helcococcus</taxon>
    </lineage>
</organism>
<feature type="transmembrane region" description="Helical" evidence="1">
    <location>
        <begin position="143"/>
        <end position="164"/>
    </location>
</feature>
<feature type="transmembrane region" description="Helical" evidence="1">
    <location>
        <begin position="75"/>
        <end position="93"/>
    </location>
</feature>
<evidence type="ECO:0000313" key="2">
    <source>
        <dbReference type="EMBL" id="EHR32544.1"/>
    </source>
</evidence>
<keyword evidence="1" id="KW-0472">Membrane</keyword>
<protein>
    <recommendedName>
        <fullName evidence="4">PTS system, mannose/fructose/sorbose family, IID component</fullName>
    </recommendedName>
</protein>
<dbReference type="PANTHER" id="PTHR32502">
    <property type="entry name" value="N-ACETYLGALACTOSAMINE PERMEASE II COMPONENT-RELATED"/>
    <property type="match status" value="1"/>
</dbReference>
<keyword evidence="3" id="KW-1185">Reference proteome</keyword>
<dbReference type="GO" id="GO:0009401">
    <property type="term" value="P:phosphoenolpyruvate-dependent sugar phosphotransferase system"/>
    <property type="evidence" value="ECO:0007669"/>
    <property type="project" value="InterPro"/>
</dbReference>
<gene>
    <name evidence="2" type="ORF">HMPREF9709_01475</name>
</gene>
<keyword evidence="1" id="KW-1133">Transmembrane helix</keyword>
<evidence type="ECO:0000313" key="3">
    <source>
        <dbReference type="Proteomes" id="UP000004191"/>
    </source>
</evidence>
<dbReference type="InterPro" id="IPR004704">
    <property type="entry name" value="PTS_IID_man"/>
</dbReference>
<keyword evidence="1" id="KW-0812">Transmembrane</keyword>
<dbReference type="AlphaFoldDB" id="H3NQ64"/>
<dbReference type="Pfam" id="PF03613">
    <property type="entry name" value="EIID-AGA"/>
    <property type="match status" value="1"/>
</dbReference>
<accession>H3NQ64</accession>
<evidence type="ECO:0000256" key="1">
    <source>
        <dbReference type="SAM" id="Phobius"/>
    </source>
</evidence>
<dbReference type="GeneID" id="96999427"/>
<dbReference type="GO" id="GO:0005886">
    <property type="term" value="C:plasma membrane"/>
    <property type="evidence" value="ECO:0007669"/>
    <property type="project" value="TreeGrafter"/>
</dbReference>
<name>H3NQ64_9FIRM</name>
<reference evidence="2 3" key="1">
    <citation type="submission" date="2012-01" db="EMBL/GenBank/DDBJ databases">
        <title>The Genome Sequence of Helcococcus kunzii ATCC 51366.</title>
        <authorList>
            <consortium name="The Broad Institute Genome Sequencing Platform"/>
            <person name="Earl A."/>
            <person name="Ward D."/>
            <person name="Feldgarden M."/>
            <person name="Gevers D."/>
            <person name="Huys G."/>
            <person name="Young S.K."/>
            <person name="Zeng Q."/>
            <person name="Gargeya S."/>
            <person name="Fitzgerald M."/>
            <person name="Haas B."/>
            <person name="Abouelleil A."/>
            <person name="Alvarado L."/>
            <person name="Arachchi H.M."/>
            <person name="Berlin A."/>
            <person name="Chapman S.B."/>
            <person name="Gearin G."/>
            <person name="Goldberg J."/>
            <person name="Griggs A."/>
            <person name="Gujja S."/>
            <person name="Hansen M."/>
            <person name="Heiman D."/>
            <person name="Howarth C."/>
            <person name="Larimer J."/>
            <person name="Lui A."/>
            <person name="MacDonald P.J.P."/>
            <person name="McCowen C."/>
            <person name="Montmayeur A."/>
            <person name="Murphy C."/>
            <person name="Neiman D."/>
            <person name="Pearson M."/>
            <person name="Priest M."/>
            <person name="Roberts A."/>
            <person name="Saif S."/>
            <person name="Shea T."/>
            <person name="Sisk P."/>
            <person name="Stolte C."/>
            <person name="Sykes S."/>
            <person name="Wortman J."/>
            <person name="Nusbaum C."/>
            <person name="Birren B."/>
        </authorList>
    </citation>
    <scope>NUCLEOTIDE SEQUENCE [LARGE SCALE GENOMIC DNA]</scope>
    <source>
        <strain evidence="2 3">ATCC 51366</strain>
    </source>
</reference>
<dbReference type="HOGENOM" id="CLU_060742_1_0_9"/>
<dbReference type="RefSeq" id="WP_005398990.1">
    <property type="nucleotide sequence ID" value="NZ_JH601088.1"/>
</dbReference>
<feature type="transmembrane region" description="Helical" evidence="1">
    <location>
        <begin position="290"/>
        <end position="307"/>
    </location>
</feature>
<dbReference type="OrthoDB" id="9795582at2"/>
<dbReference type="EMBL" id="AGEI01000028">
    <property type="protein sequence ID" value="EHR32544.1"/>
    <property type="molecule type" value="Genomic_DNA"/>
</dbReference>
<dbReference type="PANTHER" id="PTHR32502:SF23">
    <property type="entry name" value="TRANSPORT PROTEIN, PTS SYSTEM"/>
    <property type="match status" value="1"/>
</dbReference>
<dbReference type="eggNOG" id="COG3716">
    <property type="taxonomic scope" value="Bacteria"/>
</dbReference>
<comment type="caution">
    <text evidence="2">The sequence shown here is derived from an EMBL/GenBank/DDBJ whole genome shotgun (WGS) entry which is preliminary data.</text>
</comment>
<feature type="transmembrane region" description="Helical" evidence="1">
    <location>
        <begin position="314"/>
        <end position="333"/>
    </location>
</feature>
<sequence length="334" mass="37094">MEYNIPSSYKNTTPAEKIDKKTLNKMVWRSLFLQASFNYERMQASGWLYSMLPGLKKIHTDKDDLSASMSHNLEFFNTHPFLVTFVMGIILSLEQNKADIQTIRAVRVSAMGPLGGIGDALFWFTLVPIVAGMTSNMALQGNIAAPFIFLLVFNVFQFGIRYWLMHWSYKMGTNAIGILTANAKEFTRAASILGVFVVGALTCLYGGTTTKLEIPNGETNVAVPVVAVVDDKELPDYAKYLYEEKDGKITDKLKDDSSVVSLGNGKSEIKFNRNEKQPVKINVQEILDGIVPNAIPLALTMMLYFLFTKKKWTPIYGIGLLLVIGIAGGFLGVF</sequence>
<dbReference type="InterPro" id="IPR050303">
    <property type="entry name" value="GatZ_KbaZ_carbometab"/>
</dbReference>
<feature type="transmembrane region" description="Helical" evidence="1">
    <location>
        <begin position="105"/>
        <end position="131"/>
    </location>
</feature>
<feature type="transmembrane region" description="Helical" evidence="1">
    <location>
        <begin position="185"/>
        <end position="207"/>
    </location>
</feature>
<dbReference type="PROSITE" id="PS51108">
    <property type="entry name" value="PTS_EIID"/>
    <property type="match status" value="1"/>
</dbReference>
<dbReference type="STRING" id="883114.HMPREF9709_01475"/>
<proteinExistence type="predicted"/>
<dbReference type="Proteomes" id="UP000004191">
    <property type="component" value="Unassembled WGS sequence"/>
</dbReference>
<evidence type="ECO:0008006" key="4">
    <source>
        <dbReference type="Google" id="ProtNLM"/>
    </source>
</evidence>